<organism evidence="1 2">
    <name type="scientific">Physocladia obscura</name>
    <dbReference type="NCBI Taxonomy" id="109957"/>
    <lineage>
        <taxon>Eukaryota</taxon>
        <taxon>Fungi</taxon>
        <taxon>Fungi incertae sedis</taxon>
        <taxon>Chytridiomycota</taxon>
        <taxon>Chytridiomycota incertae sedis</taxon>
        <taxon>Chytridiomycetes</taxon>
        <taxon>Chytridiales</taxon>
        <taxon>Chytriomycetaceae</taxon>
        <taxon>Physocladia</taxon>
    </lineage>
</organism>
<sequence>MAKNQTQSKEQWIIGSHKFTAKQIQTVLDSISESALQVIASALVPTADEFESDLGIPTNDYTSVKYWKVNLEAVEVQVADHLEQLELESGLVTDDDSDDELLQRLKSLPEDAGRKFYTFK</sequence>
<evidence type="ECO:0000313" key="1">
    <source>
        <dbReference type="EMBL" id="KAJ3105558.1"/>
    </source>
</evidence>
<dbReference type="AlphaFoldDB" id="A0AAD5XDB6"/>
<accession>A0AAD5XDB6</accession>
<dbReference type="EMBL" id="JADGJH010001995">
    <property type="protein sequence ID" value="KAJ3105558.1"/>
    <property type="molecule type" value="Genomic_DNA"/>
</dbReference>
<name>A0AAD5XDB6_9FUNG</name>
<dbReference type="Proteomes" id="UP001211907">
    <property type="component" value="Unassembled WGS sequence"/>
</dbReference>
<protein>
    <submittedName>
        <fullName evidence="1">Uncharacterized protein</fullName>
    </submittedName>
</protein>
<proteinExistence type="predicted"/>
<gene>
    <name evidence="1" type="ORF">HK100_003850</name>
</gene>
<reference evidence="1" key="1">
    <citation type="submission" date="2020-05" db="EMBL/GenBank/DDBJ databases">
        <title>Phylogenomic resolution of chytrid fungi.</title>
        <authorList>
            <person name="Stajich J.E."/>
            <person name="Amses K."/>
            <person name="Simmons R."/>
            <person name="Seto K."/>
            <person name="Myers J."/>
            <person name="Bonds A."/>
            <person name="Quandt C.A."/>
            <person name="Barry K."/>
            <person name="Liu P."/>
            <person name="Grigoriev I."/>
            <person name="Longcore J.E."/>
            <person name="James T.Y."/>
        </authorList>
    </citation>
    <scope>NUCLEOTIDE SEQUENCE</scope>
    <source>
        <strain evidence="1">JEL0513</strain>
    </source>
</reference>
<keyword evidence="2" id="KW-1185">Reference proteome</keyword>
<evidence type="ECO:0000313" key="2">
    <source>
        <dbReference type="Proteomes" id="UP001211907"/>
    </source>
</evidence>
<comment type="caution">
    <text evidence="1">The sequence shown here is derived from an EMBL/GenBank/DDBJ whole genome shotgun (WGS) entry which is preliminary data.</text>
</comment>